<reference evidence="1 2" key="1">
    <citation type="journal article" date="2019" name="Sci. Rep.">
        <title>Orb-weaving spider Araneus ventricosus genome elucidates the spidroin gene catalogue.</title>
        <authorList>
            <person name="Kono N."/>
            <person name="Nakamura H."/>
            <person name="Ohtoshi R."/>
            <person name="Moran D.A.P."/>
            <person name="Shinohara A."/>
            <person name="Yoshida Y."/>
            <person name="Fujiwara M."/>
            <person name="Mori M."/>
            <person name="Tomita M."/>
            <person name="Arakawa K."/>
        </authorList>
    </citation>
    <scope>NUCLEOTIDE SEQUENCE [LARGE SCALE GENOMIC DNA]</scope>
</reference>
<sequence>MQPTLMQFTCFQSLVFETEMSILSKYSISKPHLRSETKTIPPENGTMEAMMGKENKEGELPFLTSGHGRLLIPVISPHEQRHVRGRPVICERLAVGR</sequence>
<proteinExistence type="predicted"/>
<evidence type="ECO:0000313" key="2">
    <source>
        <dbReference type="Proteomes" id="UP000499080"/>
    </source>
</evidence>
<keyword evidence="2" id="KW-1185">Reference proteome</keyword>
<dbReference type="AlphaFoldDB" id="A0A4Y2I401"/>
<accession>A0A4Y2I401</accession>
<dbReference type="EMBL" id="BGPR01002380">
    <property type="protein sequence ID" value="GBM72501.1"/>
    <property type="molecule type" value="Genomic_DNA"/>
</dbReference>
<dbReference type="Proteomes" id="UP000499080">
    <property type="component" value="Unassembled WGS sequence"/>
</dbReference>
<protein>
    <submittedName>
        <fullName evidence="1">Uncharacterized protein</fullName>
    </submittedName>
</protein>
<comment type="caution">
    <text evidence="1">The sequence shown here is derived from an EMBL/GenBank/DDBJ whole genome shotgun (WGS) entry which is preliminary data.</text>
</comment>
<evidence type="ECO:0000313" key="1">
    <source>
        <dbReference type="EMBL" id="GBM72501.1"/>
    </source>
</evidence>
<name>A0A4Y2I401_ARAVE</name>
<organism evidence="1 2">
    <name type="scientific">Araneus ventricosus</name>
    <name type="common">Orbweaver spider</name>
    <name type="synonym">Epeira ventricosa</name>
    <dbReference type="NCBI Taxonomy" id="182803"/>
    <lineage>
        <taxon>Eukaryota</taxon>
        <taxon>Metazoa</taxon>
        <taxon>Ecdysozoa</taxon>
        <taxon>Arthropoda</taxon>
        <taxon>Chelicerata</taxon>
        <taxon>Arachnida</taxon>
        <taxon>Araneae</taxon>
        <taxon>Araneomorphae</taxon>
        <taxon>Entelegynae</taxon>
        <taxon>Araneoidea</taxon>
        <taxon>Araneidae</taxon>
        <taxon>Araneus</taxon>
    </lineage>
</organism>
<gene>
    <name evidence="1" type="ORF">AVEN_218128_1</name>
</gene>